<comment type="caution">
    <text evidence="2">The sequence shown here is derived from an EMBL/GenBank/DDBJ whole genome shotgun (WGS) entry which is preliminary data.</text>
</comment>
<keyword evidence="1" id="KW-1133">Transmembrane helix</keyword>
<evidence type="ECO:0008006" key="4">
    <source>
        <dbReference type="Google" id="ProtNLM"/>
    </source>
</evidence>
<evidence type="ECO:0000256" key="1">
    <source>
        <dbReference type="SAM" id="Phobius"/>
    </source>
</evidence>
<dbReference type="EMBL" id="LBOV01000005">
    <property type="protein sequence ID" value="KKP44193.1"/>
    <property type="molecule type" value="Genomic_DNA"/>
</dbReference>
<proteinExistence type="predicted"/>
<sequence>MDNQVIITIIILLLVSLLFVVAYINSKRIPEKRKDRIFKKLDDLKDQIKDGDTFAMRDAVIRLDNLLSKALQIKYRNENSCGDNLKLARKLFNKTNYQQLWDVHKLRNDIVHSDKSVTEQDASEAYDIYKMGINKILR</sequence>
<organism evidence="2 3">
    <name type="scientific">candidate division WS6 bacterium GW2011_GWC1_33_20</name>
    <dbReference type="NCBI Taxonomy" id="1619089"/>
    <lineage>
        <taxon>Bacteria</taxon>
        <taxon>Candidatus Dojkabacteria</taxon>
    </lineage>
</organism>
<evidence type="ECO:0000313" key="3">
    <source>
        <dbReference type="Proteomes" id="UP000034302"/>
    </source>
</evidence>
<reference evidence="2 3" key="1">
    <citation type="journal article" date="2015" name="Nature">
        <title>rRNA introns, odd ribosomes, and small enigmatic genomes across a large radiation of phyla.</title>
        <authorList>
            <person name="Brown C.T."/>
            <person name="Hug L.A."/>
            <person name="Thomas B.C."/>
            <person name="Sharon I."/>
            <person name="Castelle C.J."/>
            <person name="Singh A."/>
            <person name="Wilkins M.J."/>
            <person name="Williams K.H."/>
            <person name="Banfield J.F."/>
        </authorList>
    </citation>
    <scope>NUCLEOTIDE SEQUENCE [LARGE SCALE GENOMIC DNA]</scope>
</reference>
<name>A0A0F9ZJ19_9BACT</name>
<feature type="transmembrane region" description="Helical" evidence="1">
    <location>
        <begin position="6"/>
        <end position="24"/>
    </location>
</feature>
<dbReference type="AlphaFoldDB" id="A0A0F9ZJ19"/>
<gene>
    <name evidence="2" type="ORF">UR34_C0005G0016</name>
</gene>
<keyword evidence="1" id="KW-0812">Transmembrane</keyword>
<protein>
    <recommendedName>
        <fullName evidence="4">DUF4145 domain-containing protein</fullName>
    </recommendedName>
</protein>
<keyword evidence="1" id="KW-0472">Membrane</keyword>
<accession>A0A0F9ZJ19</accession>
<evidence type="ECO:0000313" key="2">
    <source>
        <dbReference type="EMBL" id="KKP44193.1"/>
    </source>
</evidence>
<dbReference type="Proteomes" id="UP000034302">
    <property type="component" value="Unassembled WGS sequence"/>
</dbReference>